<evidence type="ECO:0000256" key="1">
    <source>
        <dbReference type="ARBA" id="ARBA00000877"/>
    </source>
</evidence>
<dbReference type="AlphaFoldDB" id="M1YUQ2"/>
<keyword evidence="5" id="KW-0227">DNA damage</keyword>
<dbReference type="RefSeq" id="WP_005584081.1">
    <property type="nucleotide sequence ID" value="NZ_LT669839.1"/>
</dbReference>
<evidence type="ECO:0000256" key="8">
    <source>
        <dbReference type="ARBA" id="ARBA00023125"/>
    </source>
</evidence>
<accession>M1YUQ2</accession>
<dbReference type="InterPro" id="IPR010994">
    <property type="entry name" value="RuvA_2-like"/>
</dbReference>
<dbReference type="PROSITE" id="PS51794">
    <property type="entry name" value="DAC"/>
    <property type="match status" value="1"/>
</dbReference>
<reference evidence="11 12" key="1">
    <citation type="submission" date="2016-11" db="EMBL/GenBank/DDBJ databases">
        <authorList>
            <person name="Manzoor S."/>
        </authorList>
    </citation>
    <scope>NUCLEOTIDE SEQUENCE [LARGE SCALE GENOMIC DNA]</scope>
    <source>
        <strain evidence="11">Clostridium ultunense strain Esp</strain>
    </source>
</reference>
<keyword evidence="8" id="KW-0238">DNA-binding</keyword>
<dbReference type="GO" id="GO:0004016">
    <property type="term" value="F:adenylate cyclase activity"/>
    <property type="evidence" value="ECO:0007669"/>
    <property type="project" value="TreeGrafter"/>
</dbReference>
<protein>
    <submittedName>
        <fullName evidence="11">Diadenylate cyclase DNA integrity scanning protein cell cycle checkpoint DNA scanning protein</fullName>
    </submittedName>
</protein>
<dbReference type="InterPro" id="IPR050338">
    <property type="entry name" value="DisA"/>
</dbReference>
<evidence type="ECO:0000256" key="9">
    <source>
        <dbReference type="ARBA" id="ARBA00023204"/>
    </source>
</evidence>
<evidence type="ECO:0000256" key="2">
    <source>
        <dbReference type="ARBA" id="ARBA00022679"/>
    </source>
</evidence>
<evidence type="ECO:0000256" key="7">
    <source>
        <dbReference type="ARBA" id="ARBA00022842"/>
    </source>
</evidence>
<proteinExistence type="inferred from homology"/>
<name>M1YUQ2_9FIRM</name>
<gene>
    <name evidence="11" type="primary">disA</name>
    <name evidence="11" type="ORF">CUESP1_3295</name>
</gene>
<dbReference type="InterPro" id="IPR018906">
    <property type="entry name" value="DNA_integrity_scan_DisA_link"/>
</dbReference>
<dbReference type="GO" id="GO:0003677">
    <property type="term" value="F:DNA binding"/>
    <property type="evidence" value="ECO:0007669"/>
    <property type="project" value="UniProtKB-KW"/>
</dbReference>
<keyword evidence="9" id="KW-0234">DNA repair</keyword>
<organism evidence="11 12">
    <name type="scientific">[Clostridium] ultunense Esp</name>
    <dbReference type="NCBI Taxonomy" id="1288971"/>
    <lineage>
        <taxon>Bacteria</taxon>
        <taxon>Bacillati</taxon>
        <taxon>Bacillota</taxon>
        <taxon>Tissierellia</taxon>
        <taxon>Tissierellales</taxon>
        <taxon>Tepidimicrobiaceae</taxon>
        <taxon>Schnuerera</taxon>
    </lineage>
</organism>
<evidence type="ECO:0000256" key="5">
    <source>
        <dbReference type="ARBA" id="ARBA00022763"/>
    </source>
</evidence>
<keyword evidence="2" id="KW-0808">Transferase</keyword>
<evidence type="ECO:0000256" key="3">
    <source>
        <dbReference type="ARBA" id="ARBA00022695"/>
    </source>
</evidence>
<dbReference type="GO" id="GO:0006281">
    <property type="term" value="P:DNA repair"/>
    <property type="evidence" value="ECO:0007669"/>
    <property type="project" value="UniProtKB-KW"/>
</dbReference>
<dbReference type="InterPro" id="IPR003390">
    <property type="entry name" value="DNA_integrity_scan_DisA_N"/>
</dbReference>
<feature type="domain" description="DAC" evidence="10">
    <location>
        <begin position="2"/>
        <end position="142"/>
    </location>
</feature>
<dbReference type="PANTHER" id="PTHR34185:SF3">
    <property type="entry name" value="DNA INTEGRITY SCANNING PROTEIN DISA"/>
    <property type="match status" value="1"/>
</dbReference>
<evidence type="ECO:0000313" key="11">
    <source>
        <dbReference type="EMBL" id="SHD78620.1"/>
    </source>
</evidence>
<dbReference type="Gene3D" id="1.20.1260.110">
    <property type="entry name" value="DNA integrity scanning linker region"/>
    <property type="match status" value="1"/>
</dbReference>
<dbReference type="HOGENOM" id="CLU_787128_0_0_9"/>
<comment type="catalytic activity">
    <reaction evidence="1">
        <text>2 ATP = 3',3'-c-di-AMP + 2 diphosphate</text>
        <dbReference type="Rhea" id="RHEA:35655"/>
        <dbReference type="ChEBI" id="CHEBI:30616"/>
        <dbReference type="ChEBI" id="CHEBI:33019"/>
        <dbReference type="ChEBI" id="CHEBI:71500"/>
        <dbReference type="EC" id="2.7.7.85"/>
    </reaction>
</comment>
<dbReference type="Pfam" id="PF10635">
    <property type="entry name" value="DisA-linker"/>
    <property type="match status" value="1"/>
</dbReference>
<dbReference type="SUPFAM" id="SSF47781">
    <property type="entry name" value="RuvA domain 2-like"/>
    <property type="match status" value="1"/>
</dbReference>
<dbReference type="GO" id="GO:0106408">
    <property type="term" value="F:diadenylate cyclase activity"/>
    <property type="evidence" value="ECO:0007669"/>
    <property type="project" value="UniProtKB-EC"/>
</dbReference>
<dbReference type="InterPro" id="IPR023763">
    <property type="entry name" value="DNA_integrity_scanning_protein"/>
</dbReference>
<dbReference type="NCBIfam" id="NF010009">
    <property type="entry name" value="PRK13482.1"/>
    <property type="match status" value="1"/>
</dbReference>
<keyword evidence="4" id="KW-0547">Nucleotide-binding</keyword>
<keyword evidence="12" id="KW-1185">Reference proteome</keyword>
<dbReference type="InterPro" id="IPR036888">
    <property type="entry name" value="DNA_integrity_DisA_N_sf"/>
</dbReference>
<keyword evidence="3" id="KW-0548">Nucleotidyltransferase</keyword>
<evidence type="ECO:0000256" key="6">
    <source>
        <dbReference type="ARBA" id="ARBA00022840"/>
    </source>
</evidence>
<dbReference type="Gene3D" id="1.10.150.20">
    <property type="entry name" value="5' to 3' exonuclease, C-terminal subdomain"/>
    <property type="match status" value="1"/>
</dbReference>
<evidence type="ECO:0000313" key="12">
    <source>
        <dbReference type="Proteomes" id="UP000245423"/>
    </source>
</evidence>
<dbReference type="Proteomes" id="UP000245423">
    <property type="component" value="Chromosome 1"/>
</dbReference>
<dbReference type="InterPro" id="IPR038331">
    <property type="entry name" value="DisA_sf"/>
</dbReference>
<keyword evidence="7" id="KW-0460">Magnesium</keyword>
<dbReference type="GO" id="GO:0005524">
    <property type="term" value="F:ATP binding"/>
    <property type="evidence" value="ECO:0007669"/>
    <property type="project" value="UniProtKB-KW"/>
</dbReference>
<dbReference type="EMBL" id="LT669839">
    <property type="protein sequence ID" value="SHD78620.1"/>
    <property type="molecule type" value="Genomic_DNA"/>
</dbReference>
<evidence type="ECO:0000256" key="4">
    <source>
        <dbReference type="ARBA" id="ARBA00022741"/>
    </source>
</evidence>
<evidence type="ECO:0000259" key="10">
    <source>
        <dbReference type="PROSITE" id="PS51794"/>
    </source>
</evidence>
<dbReference type="Pfam" id="PF02457">
    <property type="entry name" value="DAC"/>
    <property type="match status" value="1"/>
</dbReference>
<dbReference type="Gene3D" id="3.40.1700.10">
    <property type="entry name" value="DNA integrity scanning protein, DisA, N-terminal domain"/>
    <property type="match status" value="1"/>
</dbReference>
<sequence>MNMDLYNTLKKVAPGTQLRAGLDNIINAKTGALIVIGNTKEVLDITHGGFYINCEYSPSHIYELAKMDGAIIVSNDCRRILYANVQLFPCQYILSNETGTRHKTAERVARQTGVLVIAISKRREVITLYKSDYKYVLKDISEILSKANQAVQTLEKYKDTLKQAMFNLTALEFKNKVTLYEVTNAIQKIEMVWRIGNEINMYISELGMEGRLLNMQVVELMDGVKEDRINLIKDYINKEYKDYITVIKDISGFNSQQLLNLNLIANLLGYNKGLDTLDIKLESKGYRVLSKIPRIPSNVLENIIFAFGSLQNIINASPYQLDLVEGVGEARTLSITEGLKRYQSQFL</sequence>
<dbReference type="HAMAP" id="MF_01438">
    <property type="entry name" value="DisA"/>
    <property type="match status" value="1"/>
</dbReference>
<dbReference type="SUPFAM" id="SSF143597">
    <property type="entry name" value="YojJ-like"/>
    <property type="match status" value="1"/>
</dbReference>
<keyword evidence="6" id="KW-0067">ATP-binding</keyword>
<dbReference type="PANTHER" id="PTHR34185">
    <property type="entry name" value="DIADENYLATE CYCLASE"/>
    <property type="match status" value="1"/>
</dbReference>
<dbReference type="OrthoDB" id="41841at2"/>